<proteinExistence type="predicted"/>
<evidence type="ECO:0000313" key="3">
    <source>
        <dbReference type="Proteomes" id="UP001283361"/>
    </source>
</evidence>
<feature type="transmembrane region" description="Helical" evidence="1">
    <location>
        <begin position="12"/>
        <end position="31"/>
    </location>
</feature>
<evidence type="ECO:0000256" key="1">
    <source>
        <dbReference type="SAM" id="Phobius"/>
    </source>
</evidence>
<keyword evidence="1" id="KW-0472">Membrane</keyword>
<gene>
    <name evidence="2" type="ORF">RRG08_029943</name>
</gene>
<dbReference type="AlphaFoldDB" id="A0AAE0ZIW5"/>
<organism evidence="2 3">
    <name type="scientific">Elysia crispata</name>
    <name type="common">lettuce slug</name>
    <dbReference type="NCBI Taxonomy" id="231223"/>
    <lineage>
        <taxon>Eukaryota</taxon>
        <taxon>Metazoa</taxon>
        <taxon>Spiralia</taxon>
        <taxon>Lophotrochozoa</taxon>
        <taxon>Mollusca</taxon>
        <taxon>Gastropoda</taxon>
        <taxon>Heterobranchia</taxon>
        <taxon>Euthyneura</taxon>
        <taxon>Panpulmonata</taxon>
        <taxon>Sacoglossa</taxon>
        <taxon>Placobranchoidea</taxon>
        <taxon>Plakobranchidae</taxon>
        <taxon>Elysia</taxon>
    </lineage>
</organism>
<evidence type="ECO:0000313" key="2">
    <source>
        <dbReference type="EMBL" id="KAK3770288.1"/>
    </source>
</evidence>
<comment type="caution">
    <text evidence="2">The sequence shown here is derived from an EMBL/GenBank/DDBJ whole genome shotgun (WGS) entry which is preliminary data.</text>
</comment>
<reference evidence="2" key="1">
    <citation type="journal article" date="2023" name="G3 (Bethesda)">
        <title>A reference genome for the long-term kleptoplast-retaining sea slug Elysia crispata morphotype clarki.</title>
        <authorList>
            <person name="Eastman K.E."/>
            <person name="Pendleton A.L."/>
            <person name="Shaikh M.A."/>
            <person name="Suttiyut T."/>
            <person name="Ogas R."/>
            <person name="Tomko P."/>
            <person name="Gavelis G."/>
            <person name="Widhalm J.R."/>
            <person name="Wisecaver J.H."/>
        </authorList>
    </citation>
    <scope>NUCLEOTIDE SEQUENCE</scope>
    <source>
        <strain evidence="2">ECLA1</strain>
    </source>
</reference>
<keyword evidence="1" id="KW-1133">Transmembrane helix</keyword>
<name>A0AAE0ZIW5_9GAST</name>
<dbReference type="Proteomes" id="UP001283361">
    <property type="component" value="Unassembled WGS sequence"/>
</dbReference>
<keyword evidence="1" id="KW-0812">Transmembrane</keyword>
<accession>A0AAE0ZIW5</accession>
<keyword evidence="3" id="KW-1185">Reference proteome</keyword>
<protein>
    <submittedName>
        <fullName evidence="2">Uncharacterized protein</fullName>
    </submittedName>
</protein>
<sequence length="104" mass="11210">MAALPRDPEVIVTAMACADAAAISLFLPLSPQPRMRLFPSSAVDVTTGTVLLRSIKKRKHPKPKIESSCICFVGPHASGCFPLPLLRVDGEGRELQRGKDMRAA</sequence>
<dbReference type="EMBL" id="JAWDGP010003856">
    <property type="protein sequence ID" value="KAK3770288.1"/>
    <property type="molecule type" value="Genomic_DNA"/>
</dbReference>